<dbReference type="Gene3D" id="3.30.420.40">
    <property type="match status" value="1"/>
</dbReference>
<proteinExistence type="predicted"/>
<accession>A0A094QCH4</accession>
<dbReference type="InterPro" id="IPR056546">
    <property type="entry name" value="MreB_MamK-like"/>
</dbReference>
<feature type="non-terminal residue" evidence="1">
    <location>
        <position position="1"/>
    </location>
</feature>
<evidence type="ECO:0008006" key="2">
    <source>
        <dbReference type="Google" id="ProtNLM"/>
    </source>
</evidence>
<sequence>QAFLQTHGQAFLKNSNKAVIQGIDMTKGLPVNKELSPSVTFEAIEATVSLIVTELKLLLDGVPPDLAADILNDGIHLTGGGSLLNGLAELISEKTGIPCKHVPDPLLSVVMGCGVIAEDTDKFKFILEAAPSDPISAAKA</sequence>
<evidence type="ECO:0000313" key="1">
    <source>
        <dbReference type="EMBL" id="KGA21112.1"/>
    </source>
</evidence>
<comment type="caution">
    <text evidence="1">The sequence shown here is derived from an EMBL/GenBank/DDBJ whole genome shotgun (WGS) entry which is preliminary data.</text>
</comment>
<reference evidence="1" key="1">
    <citation type="submission" date="2014-06" db="EMBL/GenBank/DDBJ databases">
        <title>Key roles for freshwater Actinobacteria revealed by deep metagenomic sequencing.</title>
        <authorList>
            <person name="Ghai R."/>
            <person name="Mizuno C.M."/>
            <person name="Picazo A."/>
            <person name="Camacho A."/>
            <person name="Rodriguez-Valera F."/>
        </authorList>
    </citation>
    <scope>NUCLEOTIDE SEQUENCE</scope>
</reference>
<dbReference type="EMBL" id="JNSL01000013">
    <property type="protein sequence ID" value="KGA21112.1"/>
    <property type="molecule type" value="Genomic_DNA"/>
</dbReference>
<dbReference type="AlphaFoldDB" id="A0A094QCH4"/>
<dbReference type="SUPFAM" id="SSF53067">
    <property type="entry name" value="Actin-like ATPase domain"/>
    <property type="match status" value="1"/>
</dbReference>
<organism evidence="1">
    <name type="scientific">freshwater metagenome</name>
    <dbReference type="NCBI Taxonomy" id="449393"/>
    <lineage>
        <taxon>unclassified sequences</taxon>
        <taxon>metagenomes</taxon>
        <taxon>ecological metagenomes</taxon>
    </lineage>
</organism>
<dbReference type="Pfam" id="PF06723">
    <property type="entry name" value="MreB_Mbl"/>
    <property type="match status" value="1"/>
</dbReference>
<protein>
    <recommendedName>
        <fullName evidence="2">Rod shape-determining protein</fullName>
    </recommendedName>
</protein>
<name>A0A094QCH4_9ZZZZ</name>
<dbReference type="InterPro" id="IPR043129">
    <property type="entry name" value="ATPase_NBD"/>
</dbReference>
<gene>
    <name evidence="1" type="ORF">GM51_3500</name>
</gene>